<keyword evidence="2 5" id="KW-0812">Transmembrane</keyword>
<dbReference type="Gene3D" id="2.70.170.10">
    <property type="entry name" value="Neurotransmitter-gated ion-channel ligand-binding domain"/>
    <property type="match status" value="1"/>
</dbReference>
<dbReference type="InterPro" id="IPR036734">
    <property type="entry name" value="Neur_chan_lig-bd_sf"/>
</dbReference>
<dbReference type="Gene3D" id="1.20.58.390">
    <property type="entry name" value="Neurotransmitter-gated ion-channel transmembrane domain"/>
    <property type="match status" value="2"/>
</dbReference>
<keyword evidence="4 5" id="KW-0472">Membrane</keyword>
<dbReference type="Pfam" id="PF02931">
    <property type="entry name" value="Neur_chan_LBD"/>
    <property type="match status" value="1"/>
</dbReference>
<dbReference type="EMBL" id="OU015569">
    <property type="protein sequence ID" value="CAG5099563.1"/>
    <property type="molecule type" value="Genomic_DNA"/>
</dbReference>
<dbReference type="CDD" id="cd19064">
    <property type="entry name" value="LGIC_TM_nAChR"/>
    <property type="match status" value="1"/>
</dbReference>
<feature type="domain" description="Neurotransmitter-gated ion-channel ligand-binding" evidence="6">
    <location>
        <begin position="2"/>
        <end position="96"/>
    </location>
</feature>
<evidence type="ECO:0000259" key="7">
    <source>
        <dbReference type="Pfam" id="PF02932"/>
    </source>
</evidence>
<evidence type="ECO:0000256" key="4">
    <source>
        <dbReference type="ARBA" id="ARBA00023136"/>
    </source>
</evidence>
<feature type="domain" description="Neurotransmitter-gated ion-channel transmembrane" evidence="7">
    <location>
        <begin position="143"/>
        <end position="359"/>
    </location>
</feature>
<feature type="transmembrane region" description="Helical" evidence="5">
    <location>
        <begin position="137"/>
        <end position="161"/>
    </location>
</feature>
<evidence type="ECO:0000259" key="6">
    <source>
        <dbReference type="Pfam" id="PF02931"/>
    </source>
</evidence>
<sequence>MFQNADGNFTGQFETKAILSANGQVNWEVPMIFRSSCKIDVTYFPHNVALNYKCVSPQKEVDLMMGDVQAESVLAKFVKNGEWDFHHVEAVRHNSLFALHDNENDTRKAGHNHELTQFDVFDHPDIQFRLVMRRYPLFYNVFLITPCLLISFLTALVYYLPCSSHQKITFCTSVLLAHTFYLMVIAEIIPSTGDTIPLIAEYLLLNMIFITLSIVITTLVLPRNIHYRSPSSHPPLPVWMRHFFLRLLPRVLCVSPPNDELGMLLAKHECQLTLHLLINGLPESENIIRDQARRLARADHIPEEFVQTASDIDDISQKYKDEIRNQTEISEWRFVAILMDRIFLYLFLLVSLFGIVVLFLPAWVDYSSKANK</sequence>
<protein>
    <submittedName>
        <fullName evidence="8">Oidioi.mRNA.OKI2018_I69.XSR.g16583.t2.cds</fullName>
    </submittedName>
</protein>
<keyword evidence="9" id="KW-1185">Reference proteome</keyword>
<comment type="subcellular location">
    <subcellularLocation>
        <location evidence="1">Membrane</location>
        <topology evidence="1">Multi-pass membrane protein</topology>
    </subcellularLocation>
</comment>
<dbReference type="InterPro" id="IPR038050">
    <property type="entry name" value="Neuro_actylchol_rec"/>
</dbReference>
<evidence type="ECO:0000256" key="5">
    <source>
        <dbReference type="SAM" id="Phobius"/>
    </source>
</evidence>
<dbReference type="SUPFAM" id="SSF63712">
    <property type="entry name" value="Nicotinic receptor ligand binding domain-like"/>
    <property type="match status" value="1"/>
</dbReference>
<dbReference type="InterPro" id="IPR006029">
    <property type="entry name" value="Neurotrans-gated_channel_TM"/>
</dbReference>
<keyword evidence="3 5" id="KW-1133">Transmembrane helix</keyword>
<feature type="transmembrane region" description="Helical" evidence="5">
    <location>
        <begin position="342"/>
        <end position="364"/>
    </location>
</feature>
<feature type="transmembrane region" description="Helical" evidence="5">
    <location>
        <begin position="168"/>
        <end position="190"/>
    </location>
</feature>
<evidence type="ECO:0000313" key="8">
    <source>
        <dbReference type="EMBL" id="CAG5099563.1"/>
    </source>
</evidence>
<proteinExistence type="predicted"/>
<gene>
    <name evidence="8" type="ORF">OKIOD_LOCUS8141</name>
</gene>
<feature type="transmembrane region" description="Helical" evidence="5">
    <location>
        <begin position="202"/>
        <end position="221"/>
    </location>
</feature>
<name>A0ABN7SNV0_OIKDI</name>
<dbReference type="InterPro" id="IPR036719">
    <property type="entry name" value="Neuro-gated_channel_TM_sf"/>
</dbReference>
<dbReference type="InterPro" id="IPR006202">
    <property type="entry name" value="Neur_chan_lig-bd"/>
</dbReference>
<dbReference type="SUPFAM" id="SSF90112">
    <property type="entry name" value="Neurotransmitter-gated ion-channel transmembrane pore"/>
    <property type="match status" value="1"/>
</dbReference>
<dbReference type="Proteomes" id="UP001158576">
    <property type="component" value="Chromosome XSR"/>
</dbReference>
<evidence type="ECO:0000313" key="9">
    <source>
        <dbReference type="Proteomes" id="UP001158576"/>
    </source>
</evidence>
<organism evidence="8 9">
    <name type="scientific">Oikopleura dioica</name>
    <name type="common">Tunicate</name>
    <dbReference type="NCBI Taxonomy" id="34765"/>
    <lineage>
        <taxon>Eukaryota</taxon>
        <taxon>Metazoa</taxon>
        <taxon>Chordata</taxon>
        <taxon>Tunicata</taxon>
        <taxon>Appendicularia</taxon>
        <taxon>Copelata</taxon>
        <taxon>Oikopleuridae</taxon>
        <taxon>Oikopleura</taxon>
    </lineage>
</organism>
<dbReference type="PANTHER" id="PTHR18945">
    <property type="entry name" value="NEUROTRANSMITTER GATED ION CHANNEL"/>
    <property type="match status" value="1"/>
</dbReference>
<evidence type="ECO:0000256" key="1">
    <source>
        <dbReference type="ARBA" id="ARBA00004141"/>
    </source>
</evidence>
<accession>A0ABN7SNV0</accession>
<reference evidence="8 9" key="1">
    <citation type="submission" date="2021-04" db="EMBL/GenBank/DDBJ databases">
        <authorList>
            <person name="Bliznina A."/>
        </authorList>
    </citation>
    <scope>NUCLEOTIDE SEQUENCE [LARGE SCALE GENOMIC DNA]</scope>
</reference>
<dbReference type="Pfam" id="PF02932">
    <property type="entry name" value="Neur_chan_memb"/>
    <property type="match status" value="1"/>
</dbReference>
<evidence type="ECO:0000256" key="3">
    <source>
        <dbReference type="ARBA" id="ARBA00022989"/>
    </source>
</evidence>
<evidence type="ECO:0000256" key="2">
    <source>
        <dbReference type="ARBA" id="ARBA00022692"/>
    </source>
</evidence>
<dbReference type="InterPro" id="IPR006201">
    <property type="entry name" value="Neur_channel"/>
</dbReference>